<keyword evidence="7" id="KW-1185">Reference proteome</keyword>
<dbReference type="PANTHER" id="PTHR22935:SF95">
    <property type="entry name" value="BETA-LACTAMASE-LIKE 1-RELATED"/>
    <property type="match status" value="1"/>
</dbReference>
<dbReference type="InterPro" id="IPR025160">
    <property type="entry name" value="AATF"/>
</dbReference>
<proteinExistence type="inferred from homology"/>
<feature type="compositionally biased region" description="Acidic residues" evidence="2">
    <location>
        <begin position="89"/>
        <end position="105"/>
    </location>
</feature>
<dbReference type="InterPro" id="IPR051478">
    <property type="entry name" value="Beta-lactamase-like_AB/R"/>
</dbReference>
<comment type="caution">
    <text evidence="6">The sequence shown here is derived from an EMBL/GenBank/DDBJ whole genome shotgun (WGS) entry which is preliminary data.</text>
</comment>
<reference evidence="6 7" key="1">
    <citation type="submission" date="2022-05" db="EMBL/GenBank/DDBJ databases">
        <authorList>
            <consortium name="Genoscope - CEA"/>
            <person name="William W."/>
        </authorList>
    </citation>
    <scope>NUCLEOTIDE SEQUENCE [LARGE SCALE GENOMIC DNA]</scope>
</reference>
<dbReference type="Gene3D" id="3.40.710.10">
    <property type="entry name" value="DD-peptidase/beta-lactamase superfamily"/>
    <property type="match status" value="1"/>
</dbReference>
<dbReference type="EMBL" id="CALNXJ010000013">
    <property type="protein sequence ID" value="CAH3113086.1"/>
    <property type="molecule type" value="Genomic_DNA"/>
</dbReference>
<feature type="region of interest" description="Disordered" evidence="2">
    <location>
        <begin position="1"/>
        <end position="25"/>
    </location>
</feature>
<protein>
    <recommendedName>
        <fullName evidence="8">Protein AATF</fullName>
    </recommendedName>
</protein>
<dbReference type="Pfam" id="PF00144">
    <property type="entry name" value="Beta-lactamase"/>
    <property type="match status" value="1"/>
</dbReference>
<evidence type="ECO:0000259" key="4">
    <source>
        <dbReference type="Pfam" id="PF08164"/>
    </source>
</evidence>
<dbReference type="Pfam" id="PF13339">
    <property type="entry name" value="AATF-Che1"/>
    <property type="match status" value="1"/>
</dbReference>
<dbReference type="Proteomes" id="UP001159428">
    <property type="component" value="Unassembled WGS sequence"/>
</dbReference>
<feature type="compositionally biased region" description="Acidic residues" evidence="2">
    <location>
        <begin position="312"/>
        <end position="350"/>
    </location>
</feature>
<dbReference type="PANTHER" id="PTHR22935">
    <property type="entry name" value="PENICILLIN-BINDING PROTEIN"/>
    <property type="match status" value="1"/>
</dbReference>
<feature type="compositionally biased region" description="Acidic residues" evidence="2">
    <location>
        <begin position="142"/>
        <end position="155"/>
    </location>
</feature>
<dbReference type="InterPro" id="IPR012617">
    <property type="entry name" value="AATF_C"/>
</dbReference>
<dbReference type="SUPFAM" id="SSF56601">
    <property type="entry name" value="beta-lactamase/transpeptidase-like"/>
    <property type="match status" value="1"/>
</dbReference>
<dbReference type="Pfam" id="PF08164">
    <property type="entry name" value="TRAUB"/>
    <property type="match status" value="1"/>
</dbReference>
<feature type="domain" description="Apoptosis-antagonizing transcription factor C-terminal" evidence="4">
    <location>
        <begin position="490"/>
        <end position="564"/>
    </location>
</feature>
<comment type="similarity">
    <text evidence="1">Belongs to the beta-lactamase family.</text>
</comment>
<feature type="region of interest" description="Disordered" evidence="2">
    <location>
        <begin position="73"/>
        <end position="204"/>
    </location>
</feature>
<accession>A0AAU9WIZ4</accession>
<dbReference type="AlphaFoldDB" id="A0AAU9WIZ4"/>
<feature type="compositionally biased region" description="Acidic residues" evidence="2">
    <location>
        <begin position="163"/>
        <end position="178"/>
    </location>
</feature>
<evidence type="ECO:0000259" key="3">
    <source>
        <dbReference type="Pfam" id="PF00144"/>
    </source>
</evidence>
<feature type="region of interest" description="Disordered" evidence="2">
    <location>
        <begin position="298"/>
        <end position="373"/>
    </location>
</feature>
<name>A0AAU9WIZ4_9CNID</name>
<organism evidence="6 7">
    <name type="scientific">Pocillopora meandrina</name>
    <dbReference type="NCBI Taxonomy" id="46732"/>
    <lineage>
        <taxon>Eukaryota</taxon>
        <taxon>Metazoa</taxon>
        <taxon>Cnidaria</taxon>
        <taxon>Anthozoa</taxon>
        <taxon>Hexacorallia</taxon>
        <taxon>Scleractinia</taxon>
        <taxon>Astrocoeniina</taxon>
        <taxon>Pocilloporidae</taxon>
        <taxon>Pocillopora</taxon>
    </lineage>
</organism>
<dbReference type="InterPro" id="IPR012338">
    <property type="entry name" value="Beta-lactam/transpept-like"/>
</dbReference>
<evidence type="ECO:0008006" key="8">
    <source>
        <dbReference type="Google" id="ProtNLM"/>
    </source>
</evidence>
<gene>
    <name evidence="6" type="ORF">PMEA_00004786</name>
</gene>
<feature type="domain" description="Beta-lactamase-related" evidence="3">
    <location>
        <begin position="644"/>
        <end position="945"/>
    </location>
</feature>
<dbReference type="GO" id="GO:0005634">
    <property type="term" value="C:nucleus"/>
    <property type="evidence" value="ECO:0007669"/>
    <property type="project" value="InterPro"/>
</dbReference>
<feature type="domain" description="AATF leucine zipper-containing" evidence="5">
    <location>
        <begin position="211"/>
        <end position="406"/>
    </location>
</feature>
<evidence type="ECO:0000256" key="2">
    <source>
        <dbReference type="SAM" id="MobiDB-lite"/>
    </source>
</evidence>
<evidence type="ECO:0000313" key="7">
    <source>
        <dbReference type="Proteomes" id="UP001159428"/>
    </source>
</evidence>
<evidence type="ECO:0000259" key="5">
    <source>
        <dbReference type="Pfam" id="PF13339"/>
    </source>
</evidence>
<evidence type="ECO:0000256" key="1">
    <source>
        <dbReference type="ARBA" id="ARBA00038473"/>
    </source>
</evidence>
<sequence>MASLAEQLRALSNPEPSRIDLDEDEFDVTRAQTIKKAIDSEDFEDQEAPVVNNLRKKTATLLQDVDKKYAGHKISRAQLEASRGHDAGSDEEEEHDEEEESESDSADYLNGAGKSEDDDDINSKEDNTDGSENEVEGVTFSDDNDDENVDNDEEDSLHSGTENESEEEFASAGEDSDVNGDVGKSDDDIEEDEDMGNNTIQQFSSTSLKEDIEKGIAAKHQLSLWDSFLEMRIRLQKALLIANRLPQHDQHASLNFSGDKNLKETYKEGRKSVAKLLGNLLWIQEKLLDQNPDTKDILYSGKESSKSAGQSSDEDEEIPSDTEDEKSDNDDERSDNDDEKSNNEDDEDDNASNKDQLNGKQTEGSLKLPAKRKHELSTSEYAECICKRHAAFKDFRDSTISKWSEKTRLASGKINSKTFGSFDRSALAQINHILSDKGRLIKRTQLKRTSYRVLGKSEKEEIQDMDSNKEQSDLHLKDYDEEIFDDDDFYHQLLREFIEQRTSGNTNNPIEMGRQWLALQKLRRKVKKKVDTKASKGRKIRYDVHGKLVSFMAPIEKGTMADSSRFCKSRQSAVLKNDEECAKCGNGYDRAPPKKSELDTYGSPCPKTPGKLMALSEKLPEQLFTGLKKIADYISSRVNKTVNLPAISANVFYQDRTLLSLHKGTKVTTREDIPDDKTIYRIGSVTKVFVVLMVYKFYEEGLIDSLDDPLSKYAPGFYIQNPFTGENVTIKQIASQMSGLPREAPCFYICRNDTSEEQLQLLKNRSLILPPGSMPSYSNLGYALLGRLLSENLLQNQTFETWVKENILKPLNMTRTGFEITADVQQNMAFPYSPNGEIMSFMNIYWVAPAGQMYSTLEDMTKLGMTLAQPSKQTLFRPASLWDMMSAADIAPDGTTIWGAPWEMELQEHFIVRQKGGVIDSYEAYLSVVPELQLGVNLFISTFHFFKGGPSISNRIIHDIYKILLPVMNQTLVDLEGSSEFPVDPKPYIGNYSVNISDVLSHEVTTYSVEITVQDDILQVRFINPPYQNFHIVYIGDKLVFQAEFKWPSSSCFSERMGSYDDLHFLSFAENGVSPGFKVPGKAMIAIRVS</sequence>
<evidence type="ECO:0000313" key="6">
    <source>
        <dbReference type="EMBL" id="CAH3113086.1"/>
    </source>
</evidence>
<dbReference type="InterPro" id="IPR001466">
    <property type="entry name" value="Beta-lactam-related"/>
</dbReference>